<gene>
    <name evidence="1" type="ORF">ACFO6S_19235</name>
</gene>
<accession>A0ABV9FX93</accession>
<name>A0ABV9FX93_9NOCA</name>
<reference evidence="2" key="1">
    <citation type="journal article" date="2019" name="Int. J. Syst. Evol. Microbiol.">
        <title>The Global Catalogue of Microorganisms (GCM) 10K type strain sequencing project: providing services to taxonomists for standard genome sequencing and annotation.</title>
        <authorList>
            <consortium name="The Broad Institute Genomics Platform"/>
            <consortium name="The Broad Institute Genome Sequencing Center for Infectious Disease"/>
            <person name="Wu L."/>
            <person name="Ma J."/>
        </authorList>
    </citation>
    <scope>NUCLEOTIDE SEQUENCE [LARGE SCALE GENOMIC DNA]</scope>
    <source>
        <strain evidence="2">CCUG 54520</strain>
    </source>
</reference>
<proteinExistence type="predicted"/>
<evidence type="ECO:0000313" key="2">
    <source>
        <dbReference type="Proteomes" id="UP001595914"/>
    </source>
</evidence>
<dbReference type="EMBL" id="JBHSFO010000014">
    <property type="protein sequence ID" value="MFC4605839.1"/>
    <property type="molecule type" value="Genomic_DNA"/>
</dbReference>
<keyword evidence="2" id="KW-1185">Reference proteome</keyword>
<dbReference type="Proteomes" id="UP001595914">
    <property type="component" value="Unassembled WGS sequence"/>
</dbReference>
<dbReference type="NCBIfam" id="TIGR04096">
    <property type="entry name" value="dnd_rel_methyl"/>
    <property type="match status" value="1"/>
</dbReference>
<sequence>MTVTGEIARHRTAMARTSLSRPMSFALMDQILVPERSFFDYGCGRGDDLRNLGALGYTVAGWDPSHRPAAERAPAEIVNLGYVVNVIENRSERAETLRSAWNLTRRVLVVSGRLVWEARNLVGRRISDGVVTKTGTFQKFYEQTELATWIEQVLGVKPVAAAPGIFYVFREEHDQQDFLANRVYTYRPRVQIDPHAAYEANRELLAPLFGFATAHARPPKAGELDAASEAAIRAEFGTLGRALNLIHRVTDDEYWEMVRVQRRSELLVYAALSRFGRRPKFAQLGVSLRNDIKTHFGTYRDATVQGDRMLVAVGNPMMVVVAARSAKVGKQTPSALYVHRNALAELPPLLQVYEGCARVLSGTIERANMIKLSVVKPQVSFLSYPRFERDAHPTLESAVTVNLRELTVDWRDYSESPNPPLLHRKEEFVCVDDPRRDLYARLTRAEMRAGLYENPELIGTLQGWERTLLSKDKVVRGHRLASIQAVHPAN</sequence>
<protein>
    <submittedName>
        <fullName evidence="1">DNA phosphorothioation-associated putative methyltransferase</fullName>
    </submittedName>
</protein>
<organism evidence="1 2">
    <name type="scientific">Rhodococcus kronopolitis</name>
    <dbReference type="NCBI Taxonomy" id="1460226"/>
    <lineage>
        <taxon>Bacteria</taxon>
        <taxon>Bacillati</taxon>
        <taxon>Actinomycetota</taxon>
        <taxon>Actinomycetes</taxon>
        <taxon>Mycobacteriales</taxon>
        <taxon>Nocardiaceae</taxon>
        <taxon>Rhodococcus</taxon>
    </lineage>
</organism>
<comment type="caution">
    <text evidence="1">The sequence shown here is derived from an EMBL/GenBank/DDBJ whole genome shotgun (WGS) entry which is preliminary data.</text>
</comment>
<keyword evidence="1" id="KW-0808">Transferase</keyword>
<dbReference type="GO" id="GO:0032259">
    <property type="term" value="P:methylation"/>
    <property type="evidence" value="ECO:0007669"/>
    <property type="project" value="UniProtKB-KW"/>
</dbReference>
<dbReference type="InterPro" id="IPR024019">
    <property type="entry name" value="CHP04096"/>
</dbReference>
<dbReference type="RefSeq" id="WP_378419575.1">
    <property type="nucleotide sequence ID" value="NZ_JBHSFO010000014.1"/>
</dbReference>
<evidence type="ECO:0000313" key="1">
    <source>
        <dbReference type="EMBL" id="MFC4605839.1"/>
    </source>
</evidence>
<keyword evidence="1" id="KW-0489">Methyltransferase</keyword>
<dbReference type="GO" id="GO:0008168">
    <property type="term" value="F:methyltransferase activity"/>
    <property type="evidence" value="ECO:0007669"/>
    <property type="project" value="UniProtKB-KW"/>
</dbReference>